<comment type="similarity">
    <text evidence="2">Belongs to the SWEET sugar transporter family.</text>
</comment>
<accession>A0AAF0XX24</accession>
<protein>
    <recommendedName>
        <fullName evidence="12">Bidirectional sugar transporter SWEET</fullName>
    </recommendedName>
</protein>
<keyword evidence="3" id="KW-0813">Transport</keyword>
<keyword evidence="11" id="KW-1185">Reference proteome</keyword>
<evidence type="ECO:0000256" key="5">
    <source>
        <dbReference type="ARBA" id="ARBA00022692"/>
    </source>
</evidence>
<reference evidence="10" key="1">
    <citation type="journal article" date="2016" name="Nat. Genet.">
        <title>A high-quality carrot genome assembly provides new insights into carotenoid accumulation and asterid genome evolution.</title>
        <authorList>
            <person name="Iorizzo M."/>
            <person name="Ellison S."/>
            <person name="Senalik D."/>
            <person name="Zeng P."/>
            <person name="Satapoomin P."/>
            <person name="Huang J."/>
            <person name="Bowman M."/>
            <person name="Iovene M."/>
            <person name="Sanseverino W."/>
            <person name="Cavagnaro P."/>
            <person name="Yildiz M."/>
            <person name="Macko-Podgorni A."/>
            <person name="Moranska E."/>
            <person name="Grzebelus E."/>
            <person name="Grzebelus D."/>
            <person name="Ashrafi H."/>
            <person name="Zheng Z."/>
            <person name="Cheng S."/>
            <person name="Spooner D."/>
            <person name="Van Deynze A."/>
            <person name="Simon P."/>
        </authorList>
    </citation>
    <scope>NUCLEOTIDE SEQUENCE</scope>
    <source>
        <tissue evidence="10">Leaf</tissue>
    </source>
</reference>
<name>A0AAF0XX24_DAUCS</name>
<feature type="transmembrane region" description="Helical" evidence="9">
    <location>
        <begin position="155"/>
        <end position="177"/>
    </location>
</feature>
<evidence type="ECO:0000313" key="11">
    <source>
        <dbReference type="Proteomes" id="UP000077755"/>
    </source>
</evidence>
<keyword evidence="8 9" id="KW-0472">Membrane</keyword>
<evidence type="ECO:0000256" key="4">
    <source>
        <dbReference type="ARBA" id="ARBA00022597"/>
    </source>
</evidence>
<evidence type="ECO:0000313" key="10">
    <source>
        <dbReference type="EMBL" id="WOH14987.1"/>
    </source>
</evidence>
<keyword evidence="5 9" id="KW-0812">Transmembrane</keyword>
<dbReference type="GO" id="GO:0012505">
    <property type="term" value="C:endomembrane system"/>
    <property type="evidence" value="ECO:0007669"/>
    <property type="project" value="UniProtKB-SubCell"/>
</dbReference>
<feature type="transmembrane region" description="Helical" evidence="9">
    <location>
        <begin position="70"/>
        <end position="93"/>
    </location>
</feature>
<keyword evidence="6" id="KW-0677">Repeat</keyword>
<dbReference type="FunFam" id="1.20.1280.290:FF:000002">
    <property type="entry name" value="Bidirectional sugar transporter SWEET"/>
    <property type="match status" value="1"/>
</dbReference>
<dbReference type="AlphaFoldDB" id="A0AAF0XX24"/>
<feature type="transmembrane region" description="Helical" evidence="9">
    <location>
        <begin position="183"/>
        <end position="205"/>
    </location>
</feature>
<feature type="transmembrane region" description="Helical" evidence="9">
    <location>
        <begin position="100"/>
        <end position="118"/>
    </location>
</feature>
<evidence type="ECO:0000256" key="3">
    <source>
        <dbReference type="ARBA" id="ARBA00022448"/>
    </source>
</evidence>
<comment type="subcellular location">
    <subcellularLocation>
        <location evidence="1">Endomembrane system</location>
        <topology evidence="1">Multi-pass membrane protein</topology>
    </subcellularLocation>
</comment>
<evidence type="ECO:0000256" key="6">
    <source>
        <dbReference type="ARBA" id="ARBA00022737"/>
    </source>
</evidence>
<proteinExistence type="inferred from homology"/>
<gene>
    <name evidence="10" type="ORF">DCAR_0934517</name>
</gene>
<feature type="transmembrane region" description="Helical" evidence="9">
    <location>
        <begin position="124"/>
        <end position="143"/>
    </location>
</feature>
<evidence type="ECO:0000256" key="1">
    <source>
        <dbReference type="ARBA" id="ARBA00004127"/>
    </source>
</evidence>
<dbReference type="EMBL" id="CP093351">
    <property type="protein sequence ID" value="WOH14987.1"/>
    <property type="molecule type" value="Genomic_DNA"/>
</dbReference>
<evidence type="ECO:0000256" key="7">
    <source>
        <dbReference type="ARBA" id="ARBA00022989"/>
    </source>
</evidence>
<feature type="transmembrane region" description="Helical" evidence="9">
    <location>
        <begin position="45"/>
        <end position="64"/>
    </location>
</feature>
<sequence length="220" mass="24153">MISATIARTVVGIIGNIISLILFLSPVKTFAKICKKGSVEQFSAMPYLATMFNCGMWILYGLPVFHPKSILVLTINGSGFVIELVFLVLYLVYSDTTKQRLGFVGVVGLLVGTLVKSVKQRTTVIGSVCMLGCFLMYAAPLSVMRMVIRTKSVKYMPFLLSLFSFLNGLCWASYALIGQFDPYLLAPNGLGLLLGTAQLILYATYYKSTKAQESELPVKQ</sequence>
<dbReference type="FunFam" id="1.20.1280.290:FF:000001">
    <property type="entry name" value="Bidirectional sugar transporter SWEET"/>
    <property type="match status" value="1"/>
</dbReference>
<keyword evidence="7 9" id="KW-1133">Transmembrane helix</keyword>
<dbReference type="InterPro" id="IPR004316">
    <property type="entry name" value="SWEET_rpt"/>
</dbReference>
<dbReference type="Pfam" id="PF03083">
    <property type="entry name" value="MtN3_slv"/>
    <property type="match status" value="2"/>
</dbReference>
<dbReference type="GO" id="GO:0051119">
    <property type="term" value="F:sugar transmembrane transporter activity"/>
    <property type="evidence" value="ECO:0007669"/>
    <property type="project" value="InterPro"/>
</dbReference>
<evidence type="ECO:0000256" key="8">
    <source>
        <dbReference type="ARBA" id="ARBA00023136"/>
    </source>
</evidence>
<dbReference type="Proteomes" id="UP000077755">
    <property type="component" value="Chromosome 9"/>
</dbReference>
<feature type="transmembrane region" description="Helical" evidence="9">
    <location>
        <begin position="6"/>
        <end position="24"/>
    </location>
</feature>
<dbReference type="Gene3D" id="1.20.1280.290">
    <property type="match status" value="2"/>
</dbReference>
<evidence type="ECO:0000256" key="2">
    <source>
        <dbReference type="ARBA" id="ARBA00007809"/>
    </source>
</evidence>
<dbReference type="GO" id="GO:0016020">
    <property type="term" value="C:membrane"/>
    <property type="evidence" value="ECO:0007669"/>
    <property type="project" value="InterPro"/>
</dbReference>
<dbReference type="GO" id="GO:0051260">
    <property type="term" value="P:protein homooligomerization"/>
    <property type="evidence" value="ECO:0007669"/>
    <property type="project" value="UniProtKB-ARBA"/>
</dbReference>
<keyword evidence="4" id="KW-0762">Sugar transport</keyword>
<dbReference type="PANTHER" id="PTHR10791">
    <property type="entry name" value="RAG1-ACTIVATING PROTEIN 1"/>
    <property type="match status" value="1"/>
</dbReference>
<evidence type="ECO:0000256" key="9">
    <source>
        <dbReference type="SAM" id="Phobius"/>
    </source>
</evidence>
<reference evidence="10" key="2">
    <citation type="submission" date="2022-03" db="EMBL/GenBank/DDBJ databases">
        <title>Draft title - Genomic analysis of global carrot germplasm unveils the trajectory of domestication and the origin of high carotenoid orange carrot.</title>
        <authorList>
            <person name="Iorizzo M."/>
            <person name="Ellison S."/>
            <person name="Senalik D."/>
            <person name="Macko-Podgorni A."/>
            <person name="Grzebelus D."/>
            <person name="Bostan H."/>
            <person name="Rolling W."/>
            <person name="Curaba J."/>
            <person name="Simon P."/>
        </authorList>
    </citation>
    <scope>NUCLEOTIDE SEQUENCE</scope>
    <source>
        <tissue evidence="10">Leaf</tissue>
    </source>
</reference>
<dbReference type="InterPro" id="IPR047664">
    <property type="entry name" value="SWEET"/>
</dbReference>
<organism evidence="10 11">
    <name type="scientific">Daucus carota subsp. sativus</name>
    <name type="common">Carrot</name>
    <dbReference type="NCBI Taxonomy" id="79200"/>
    <lineage>
        <taxon>Eukaryota</taxon>
        <taxon>Viridiplantae</taxon>
        <taxon>Streptophyta</taxon>
        <taxon>Embryophyta</taxon>
        <taxon>Tracheophyta</taxon>
        <taxon>Spermatophyta</taxon>
        <taxon>Magnoliopsida</taxon>
        <taxon>eudicotyledons</taxon>
        <taxon>Gunneridae</taxon>
        <taxon>Pentapetalae</taxon>
        <taxon>asterids</taxon>
        <taxon>campanulids</taxon>
        <taxon>Apiales</taxon>
        <taxon>Apiaceae</taxon>
        <taxon>Apioideae</taxon>
        <taxon>Scandiceae</taxon>
        <taxon>Daucinae</taxon>
        <taxon>Daucus</taxon>
        <taxon>Daucus sect. Daucus</taxon>
    </lineage>
</organism>
<dbReference type="PANTHER" id="PTHR10791:SF130">
    <property type="entry name" value="BIDIRECTIONAL SUGAR TRANSPORTER SWEET6-RELATED"/>
    <property type="match status" value="1"/>
</dbReference>
<evidence type="ECO:0008006" key="12">
    <source>
        <dbReference type="Google" id="ProtNLM"/>
    </source>
</evidence>